<dbReference type="AlphaFoldDB" id="A0A4S8JYY9"/>
<dbReference type="STRING" id="52838.A0A4S8JYY9"/>
<dbReference type="InterPro" id="IPR053085">
    <property type="entry name" value="Jasmonate-induced_protein"/>
</dbReference>
<dbReference type="Pfam" id="PF21230">
    <property type="entry name" value="Nakanori"/>
    <property type="match status" value="1"/>
</dbReference>
<name>A0A4S8JYY9_MUSBA</name>
<reference evidence="1 2" key="1">
    <citation type="journal article" date="2019" name="Nat. Plants">
        <title>Genome sequencing of Musa balbisiana reveals subgenome evolution and function divergence in polyploid bananas.</title>
        <authorList>
            <person name="Yao X."/>
        </authorList>
    </citation>
    <scope>NUCLEOTIDE SEQUENCE [LARGE SCALE GENOMIC DNA]</scope>
    <source>
        <strain evidence="2">cv. DH-PKW</strain>
        <tissue evidence="1">Leaves</tissue>
    </source>
</reference>
<accession>A0A4S8JYY9</accession>
<dbReference type="PANTHER" id="PTHR36482">
    <property type="entry name" value="OSJNBA0024J22.15 PROTEIN"/>
    <property type="match status" value="1"/>
</dbReference>
<evidence type="ECO:0000313" key="1">
    <source>
        <dbReference type="EMBL" id="THU67591.1"/>
    </source>
</evidence>
<keyword evidence="2" id="KW-1185">Reference proteome</keyword>
<dbReference type="Proteomes" id="UP000317650">
    <property type="component" value="Chromosome 5"/>
</dbReference>
<evidence type="ECO:0008006" key="3">
    <source>
        <dbReference type="Google" id="ProtNLM"/>
    </source>
</evidence>
<dbReference type="Gene3D" id="2.60.270.50">
    <property type="match status" value="1"/>
</dbReference>
<dbReference type="PANTHER" id="PTHR36482:SF5">
    <property type="entry name" value="23 KDA JASMONATE-INDUCED PROTEIN-LIKE"/>
    <property type="match status" value="1"/>
</dbReference>
<proteinExistence type="predicted"/>
<dbReference type="InterPro" id="IPR049065">
    <property type="entry name" value="Nakanori"/>
</dbReference>
<protein>
    <recommendedName>
        <fullName evidence="3">23 kDa jasmonate-induced protein-like</fullName>
    </recommendedName>
</protein>
<comment type="caution">
    <text evidence="1">The sequence shown here is derived from an EMBL/GenBank/DDBJ whole genome shotgun (WGS) entry which is preliminary data.</text>
</comment>
<evidence type="ECO:0000313" key="2">
    <source>
        <dbReference type="Proteomes" id="UP000317650"/>
    </source>
</evidence>
<gene>
    <name evidence="1" type="ORF">C4D60_Mb05t26290</name>
</gene>
<organism evidence="1 2">
    <name type="scientific">Musa balbisiana</name>
    <name type="common">Banana</name>
    <dbReference type="NCBI Taxonomy" id="52838"/>
    <lineage>
        <taxon>Eukaryota</taxon>
        <taxon>Viridiplantae</taxon>
        <taxon>Streptophyta</taxon>
        <taxon>Embryophyta</taxon>
        <taxon>Tracheophyta</taxon>
        <taxon>Spermatophyta</taxon>
        <taxon>Magnoliopsida</taxon>
        <taxon>Liliopsida</taxon>
        <taxon>Zingiberales</taxon>
        <taxon>Musaceae</taxon>
        <taxon>Musa</taxon>
    </lineage>
</organism>
<sequence>MANNVLGDPINTEFETLGNANNVFGDPITDETLEGDTEYAKKLRKLRVAMALDTQMKGNKYESALKYVREMKERWGTGVSTLCLVYNATGEPLTLHSTHDWWGHIYDQSPYPMRIGNGQWGAYLHVKRSATPDGSNAAVVYRGKNDVGDDTDSLLFWDNPWNKASYSNQAYAEINQAGYYDNIDWGVIASKGSNAGPQYRAAWKGCVNRCDRKWHHCQIRSHTYFRIEITRKT</sequence>
<dbReference type="EMBL" id="PYDT01000003">
    <property type="protein sequence ID" value="THU67591.1"/>
    <property type="molecule type" value="Genomic_DNA"/>
</dbReference>